<dbReference type="GO" id="GO:0005737">
    <property type="term" value="C:cytoplasm"/>
    <property type="evidence" value="ECO:0007669"/>
    <property type="project" value="UniProtKB-ARBA"/>
</dbReference>
<evidence type="ECO:0000313" key="7">
    <source>
        <dbReference type="Proteomes" id="UP001591681"/>
    </source>
</evidence>
<dbReference type="SUPFAM" id="SSF52129">
    <property type="entry name" value="Caspase-like"/>
    <property type="match status" value="1"/>
</dbReference>
<dbReference type="PRINTS" id="PR00376">
    <property type="entry name" value="IL1BCENZYME"/>
</dbReference>
<dbReference type="PROSITE" id="PS50168">
    <property type="entry name" value="DED"/>
    <property type="match status" value="2"/>
</dbReference>
<dbReference type="PANTHER" id="PTHR48169">
    <property type="entry name" value="DED DOMAIN-CONTAINING PROTEIN"/>
    <property type="match status" value="1"/>
</dbReference>
<dbReference type="Gene3D" id="1.10.533.10">
    <property type="entry name" value="Death Domain, Fas"/>
    <property type="match status" value="2"/>
</dbReference>
<organism evidence="6 7">
    <name type="scientific">Coilia grayii</name>
    <name type="common">Gray's grenadier anchovy</name>
    <dbReference type="NCBI Taxonomy" id="363190"/>
    <lineage>
        <taxon>Eukaryota</taxon>
        <taxon>Metazoa</taxon>
        <taxon>Chordata</taxon>
        <taxon>Craniata</taxon>
        <taxon>Vertebrata</taxon>
        <taxon>Euteleostomi</taxon>
        <taxon>Actinopterygii</taxon>
        <taxon>Neopterygii</taxon>
        <taxon>Teleostei</taxon>
        <taxon>Clupei</taxon>
        <taxon>Clupeiformes</taxon>
        <taxon>Clupeoidei</taxon>
        <taxon>Engraulidae</taxon>
        <taxon>Coilinae</taxon>
        <taxon>Coilia</taxon>
    </lineage>
</organism>
<dbReference type="GO" id="GO:0042981">
    <property type="term" value="P:regulation of apoptotic process"/>
    <property type="evidence" value="ECO:0007669"/>
    <property type="project" value="UniProtKB-ARBA"/>
</dbReference>
<dbReference type="InterPro" id="IPR015917">
    <property type="entry name" value="Pept_C14A"/>
</dbReference>
<protein>
    <recommendedName>
        <fullName evidence="8">CASP8 and FADD-like apoptosis regulator</fullName>
    </recommendedName>
</protein>
<dbReference type="Gene3D" id="3.40.50.1460">
    <property type="match status" value="2"/>
</dbReference>
<dbReference type="PANTHER" id="PTHR48169:SF3">
    <property type="entry name" value="CASP8 AND FADD LIKE APOPTOSIS REGULATOR"/>
    <property type="match status" value="1"/>
</dbReference>
<evidence type="ECO:0000259" key="4">
    <source>
        <dbReference type="PROSITE" id="PS50168"/>
    </source>
</evidence>
<dbReference type="InterPro" id="IPR029030">
    <property type="entry name" value="Caspase-like_dom_sf"/>
</dbReference>
<evidence type="ECO:0000256" key="3">
    <source>
        <dbReference type="ARBA" id="ARBA00022737"/>
    </source>
</evidence>
<proteinExistence type="inferred from homology"/>
<dbReference type="Pfam" id="PF00656">
    <property type="entry name" value="Peptidase_C14"/>
    <property type="match status" value="1"/>
</dbReference>
<accession>A0ABD1JLA2</accession>
<evidence type="ECO:0000259" key="5">
    <source>
        <dbReference type="PROSITE" id="PS50208"/>
    </source>
</evidence>
<dbReference type="InterPro" id="IPR011600">
    <property type="entry name" value="Pept_C14_caspase"/>
</dbReference>
<dbReference type="Pfam" id="PF01335">
    <property type="entry name" value="DED"/>
    <property type="match status" value="1"/>
</dbReference>
<dbReference type="SMART" id="SM00115">
    <property type="entry name" value="CASc"/>
    <property type="match status" value="1"/>
</dbReference>
<sequence length="477" mass="53209">MGDGLAGTVNRMTDRLSKDELRTLHFLCSDLLPDSCGEDLRGALISLAEARGNSQSTRMILMELMFHLKRFDILKTVLGSDRKEVESRLKSCQFLSRYRVLMANLSDDVTTDDLHSLVFLLHGKLPRGKLDRASSFLDVVDELEKLDEVSPENLEVIEQAFQSIHRVDLVKKIHSFQKKDIPRKYVQHTSETQRGVCSPTSPSPRSSVCPVGLPQQRSLAPRVLKLSVPETGLHNQQALGEYIMESSPRGVCVIIDCVGSQGDLLKETFERLGFRVTLHTLLCLEDTRSVLSEVSQSRDLQGSLAFVCCLLSRGSETHVLATESHGPGLSLSAVRELFDSLSCPALRGKPKLFFVQIYEVQQTQGWSSQIDECLETDGGGPSVGATWQADAVKTIPVSADMLSCVCVTDAQLLERKGHRSVYWQALSSTLMRWRGRRVPLLDALTEVNRVVLEHSRMSADESYRISLSHTLRRALYL</sequence>
<feature type="domain" description="DED" evidence="4">
    <location>
        <begin position="4"/>
        <end position="79"/>
    </location>
</feature>
<name>A0ABD1JLA2_9TELE</name>
<feature type="domain" description="DED" evidence="4">
    <location>
        <begin position="97"/>
        <end position="175"/>
    </location>
</feature>
<dbReference type="InterPro" id="IPR011029">
    <property type="entry name" value="DEATH-like_dom_sf"/>
</dbReference>
<keyword evidence="7" id="KW-1185">Reference proteome</keyword>
<dbReference type="Proteomes" id="UP001591681">
    <property type="component" value="Unassembled WGS sequence"/>
</dbReference>
<dbReference type="InterPro" id="IPR001309">
    <property type="entry name" value="Pept_C14_p20"/>
</dbReference>
<keyword evidence="3" id="KW-0677">Repeat</keyword>
<dbReference type="GO" id="GO:0006915">
    <property type="term" value="P:apoptotic process"/>
    <property type="evidence" value="ECO:0007669"/>
    <property type="project" value="UniProtKB-KW"/>
</dbReference>
<dbReference type="SUPFAM" id="SSF47986">
    <property type="entry name" value="DEATH domain"/>
    <property type="match status" value="2"/>
</dbReference>
<comment type="caution">
    <text evidence="6">The sequence shown here is derived from an EMBL/GenBank/DDBJ whole genome shotgun (WGS) entry which is preliminary data.</text>
</comment>
<gene>
    <name evidence="6" type="ORF">ACEWY4_016339</name>
</gene>
<evidence type="ECO:0000256" key="1">
    <source>
        <dbReference type="ARBA" id="ARBA00010134"/>
    </source>
</evidence>
<evidence type="ECO:0000256" key="2">
    <source>
        <dbReference type="ARBA" id="ARBA00022703"/>
    </source>
</evidence>
<evidence type="ECO:0000313" key="6">
    <source>
        <dbReference type="EMBL" id="KAL2087511.1"/>
    </source>
</evidence>
<dbReference type="InterPro" id="IPR001875">
    <property type="entry name" value="DED_dom"/>
</dbReference>
<dbReference type="PROSITE" id="PS50208">
    <property type="entry name" value="CASPASE_P20"/>
    <property type="match status" value="1"/>
</dbReference>
<dbReference type="EMBL" id="JBHFQA010000014">
    <property type="protein sequence ID" value="KAL2087511.1"/>
    <property type="molecule type" value="Genomic_DNA"/>
</dbReference>
<dbReference type="SMART" id="SM00031">
    <property type="entry name" value="DED"/>
    <property type="match status" value="2"/>
</dbReference>
<keyword evidence="2" id="KW-0053">Apoptosis</keyword>
<comment type="similarity">
    <text evidence="1">Belongs to the peptidase C14A family.</text>
</comment>
<reference evidence="6 7" key="1">
    <citation type="submission" date="2024-09" db="EMBL/GenBank/DDBJ databases">
        <title>A chromosome-level genome assembly of Gray's grenadier anchovy, Coilia grayii.</title>
        <authorList>
            <person name="Fu Z."/>
        </authorList>
    </citation>
    <scope>NUCLEOTIDE SEQUENCE [LARGE SCALE GENOMIC DNA]</scope>
    <source>
        <strain evidence="6">G4</strain>
        <tissue evidence="6">Muscle</tissue>
    </source>
</reference>
<dbReference type="AlphaFoldDB" id="A0ABD1JLA2"/>
<dbReference type="FunFam" id="1.10.533.10:FF:000016">
    <property type="entry name" value="CASP8 and FADD-like apoptosis regulator"/>
    <property type="match status" value="1"/>
</dbReference>
<feature type="domain" description="Caspase family p20" evidence="5">
    <location>
        <begin position="265"/>
        <end position="356"/>
    </location>
</feature>
<evidence type="ECO:0008006" key="8">
    <source>
        <dbReference type="Google" id="ProtNLM"/>
    </source>
</evidence>